<dbReference type="SUPFAM" id="SSF56112">
    <property type="entry name" value="Protein kinase-like (PK-like)"/>
    <property type="match status" value="1"/>
</dbReference>
<dbReference type="InterPro" id="IPR008271">
    <property type="entry name" value="Ser/Thr_kinase_AS"/>
</dbReference>
<dbReference type="AlphaFoldDB" id="A0A5N6PH13"/>
<evidence type="ECO:0000313" key="16">
    <source>
        <dbReference type="EMBL" id="KAD6453994.1"/>
    </source>
</evidence>
<evidence type="ECO:0000256" key="12">
    <source>
        <dbReference type="RuleBase" id="RU000304"/>
    </source>
</evidence>
<protein>
    <recommendedName>
        <fullName evidence="18">Calcium-dependent protein kinase</fullName>
    </recommendedName>
</protein>
<proteinExistence type="inferred from homology"/>
<keyword evidence="3 12" id="KW-0723">Serine/threonine-protein kinase</keyword>
<feature type="domain" description="EF-hand" evidence="15">
    <location>
        <begin position="459"/>
        <end position="490"/>
    </location>
</feature>
<dbReference type="CDD" id="cd05117">
    <property type="entry name" value="STKc_CAMK"/>
    <property type="match status" value="1"/>
</dbReference>
<organism evidence="16 17">
    <name type="scientific">Mikania micrantha</name>
    <name type="common">bitter vine</name>
    <dbReference type="NCBI Taxonomy" id="192012"/>
    <lineage>
        <taxon>Eukaryota</taxon>
        <taxon>Viridiplantae</taxon>
        <taxon>Streptophyta</taxon>
        <taxon>Embryophyta</taxon>
        <taxon>Tracheophyta</taxon>
        <taxon>Spermatophyta</taxon>
        <taxon>Magnoliopsida</taxon>
        <taxon>eudicotyledons</taxon>
        <taxon>Gunneridae</taxon>
        <taxon>Pentapetalae</taxon>
        <taxon>asterids</taxon>
        <taxon>campanulids</taxon>
        <taxon>Asterales</taxon>
        <taxon>Asteraceae</taxon>
        <taxon>Asteroideae</taxon>
        <taxon>Heliantheae alliance</taxon>
        <taxon>Eupatorieae</taxon>
        <taxon>Mikania</taxon>
    </lineage>
</organism>
<evidence type="ECO:0000313" key="17">
    <source>
        <dbReference type="Proteomes" id="UP000326396"/>
    </source>
</evidence>
<evidence type="ECO:0000256" key="6">
    <source>
        <dbReference type="ARBA" id="ARBA00022741"/>
    </source>
</evidence>
<feature type="domain" description="EF-hand" evidence="15">
    <location>
        <begin position="389"/>
        <end position="424"/>
    </location>
</feature>
<keyword evidence="8" id="KW-0106">Calcium</keyword>
<dbReference type="Gene3D" id="3.30.200.20">
    <property type="entry name" value="Phosphorylase Kinase, domain 1"/>
    <property type="match status" value="1"/>
</dbReference>
<dbReference type="Pfam" id="PF00069">
    <property type="entry name" value="Pkinase"/>
    <property type="match status" value="1"/>
</dbReference>
<dbReference type="InterPro" id="IPR000719">
    <property type="entry name" value="Prot_kinase_dom"/>
</dbReference>
<dbReference type="OrthoDB" id="40902at2759"/>
<dbReference type="SUPFAM" id="SSF47473">
    <property type="entry name" value="EF-hand"/>
    <property type="match status" value="1"/>
</dbReference>
<dbReference type="GO" id="GO:0005509">
    <property type="term" value="F:calcium ion binding"/>
    <property type="evidence" value="ECO:0007669"/>
    <property type="project" value="InterPro"/>
</dbReference>
<evidence type="ECO:0000256" key="9">
    <source>
        <dbReference type="ARBA" id="ARBA00022840"/>
    </source>
</evidence>
<evidence type="ECO:0000256" key="4">
    <source>
        <dbReference type="ARBA" id="ARBA00022679"/>
    </source>
</evidence>
<keyword evidence="7" id="KW-0418">Kinase</keyword>
<dbReference type="PROSITE" id="PS50222">
    <property type="entry name" value="EF_HAND_2"/>
    <property type="match status" value="3"/>
</dbReference>
<reference evidence="16 17" key="1">
    <citation type="submission" date="2019-05" db="EMBL/GenBank/DDBJ databases">
        <title>Mikania micrantha, genome provides insights into the molecular mechanism of rapid growth.</title>
        <authorList>
            <person name="Liu B."/>
        </authorList>
    </citation>
    <scope>NUCLEOTIDE SEQUENCE [LARGE SCALE GENOMIC DNA]</scope>
    <source>
        <strain evidence="16">NLD-2019</strain>
        <tissue evidence="16">Leaf</tissue>
    </source>
</reference>
<evidence type="ECO:0000256" key="2">
    <source>
        <dbReference type="ARBA" id="ARBA00006234"/>
    </source>
</evidence>
<feature type="domain" description="EF-hand" evidence="15">
    <location>
        <begin position="353"/>
        <end position="388"/>
    </location>
</feature>
<dbReference type="InterPro" id="IPR011992">
    <property type="entry name" value="EF-hand-dom_pair"/>
</dbReference>
<feature type="region of interest" description="Disordered" evidence="13">
    <location>
        <begin position="1"/>
        <end position="27"/>
    </location>
</feature>
<dbReference type="InterPro" id="IPR002048">
    <property type="entry name" value="EF_hand_dom"/>
</dbReference>
<evidence type="ECO:0000256" key="7">
    <source>
        <dbReference type="ARBA" id="ARBA00022777"/>
    </source>
</evidence>
<dbReference type="Pfam" id="PF13499">
    <property type="entry name" value="EF-hand_7"/>
    <property type="match status" value="2"/>
</dbReference>
<dbReference type="SMART" id="SM00220">
    <property type="entry name" value="S_TKc"/>
    <property type="match status" value="1"/>
</dbReference>
<dbReference type="PROSITE" id="PS50011">
    <property type="entry name" value="PROTEIN_KINASE_DOM"/>
    <property type="match status" value="1"/>
</dbReference>
<comment type="caution">
    <text evidence="16">The sequence shown here is derived from an EMBL/GenBank/DDBJ whole genome shotgun (WGS) entry which is preliminary data.</text>
</comment>
<gene>
    <name evidence="16" type="ORF">E3N88_08700</name>
</gene>
<dbReference type="InterPro" id="IPR017441">
    <property type="entry name" value="Protein_kinase_ATP_BS"/>
</dbReference>
<evidence type="ECO:0000259" key="15">
    <source>
        <dbReference type="PROSITE" id="PS50222"/>
    </source>
</evidence>
<evidence type="ECO:0000256" key="11">
    <source>
        <dbReference type="PROSITE-ProRule" id="PRU10141"/>
    </source>
</evidence>
<dbReference type="CDD" id="cd15898">
    <property type="entry name" value="EFh_PI-PLC"/>
    <property type="match status" value="1"/>
</dbReference>
<dbReference type="GO" id="GO:0043226">
    <property type="term" value="C:organelle"/>
    <property type="evidence" value="ECO:0007669"/>
    <property type="project" value="UniProtKB-ARBA"/>
</dbReference>
<evidence type="ECO:0000256" key="3">
    <source>
        <dbReference type="ARBA" id="ARBA00022527"/>
    </source>
</evidence>
<dbReference type="InterPro" id="IPR018247">
    <property type="entry name" value="EF_Hand_1_Ca_BS"/>
</dbReference>
<dbReference type="Proteomes" id="UP000326396">
    <property type="component" value="Linkage Group LG12"/>
</dbReference>
<dbReference type="PROSITE" id="PS00107">
    <property type="entry name" value="PROTEIN_KINASE_ATP"/>
    <property type="match status" value="1"/>
</dbReference>
<evidence type="ECO:0000256" key="1">
    <source>
        <dbReference type="ARBA" id="ARBA00005354"/>
    </source>
</evidence>
<accession>A0A5N6PH13</accession>
<dbReference type="EMBL" id="SZYD01000004">
    <property type="protein sequence ID" value="KAD6453994.1"/>
    <property type="molecule type" value="Genomic_DNA"/>
</dbReference>
<keyword evidence="9 11" id="KW-0067">ATP-binding</keyword>
<comment type="similarity">
    <text evidence="1">Belongs to the protein kinase superfamily. CAMK Ser/Thr protein kinase family. CaMK subfamily.</text>
</comment>
<dbReference type="Gene3D" id="1.10.238.10">
    <property type="entry name" value="EF-hand"/>
    <property type="match status" value="1"/>
</dbReference>
<feature type="binding site" evidence="11">
    <location>
        <position position="74"/>
    </location>
    <ligand>
        <name>ATP</name>
        <dbReference type="ChEBI" id="CHEBI:30616"/>
    </ligand>
</feature>
<dbReference type="GO" id="GO:0004674">
    <property type="term" value="F:protein serine/threonine kinase activity"/>
    <property type="evidence" value="ECO:0007669"/>
    <property type="project" value="UniProtKB-KW"/>
</dbReference>
<dbReference type="InterPro" id="IPR050205">
    <property type="entry name" value="CDPK_Ser/Thr_kinases"/>
</dbReference>
<keyword evidence="4" id="KW-0808">Transferase</keyword>
<evidence type="ECO:0008006" key="18">
    <source>
        <dbReference type="Google" id="ProtNLM"/>
    </source>
</evidence>
<keyword evidence="6 11" id="KW-0547">Nucleotide-binding</keyword>
<evidence type="ECO:0000256" key="13">
    <source>
        <dbReference type="SAM" id="MobiDB-lite"/>
    </source>
</evidence>
<keyword evidence="5" id="KW-0677">Repeat</keyword>
<evidence type="ECO:0000256" key="8">
    <source>
        <dbReference type="ARBA" id="ARBA00022837"/>
    </source>
</evidence>
<dbReference type="GO" id="GO:0005524">
    <property type="term" value="F:ATP binding"/>
    <property type="evidence" value="ECO:0007669"/>
    <property type="project" value="UniProtKB-UniRule"/>
</dbReference>
<dbReference type="SMART" id="SM00054">
    <property type="entry name" value="EFh"/>
    <property type="match status" value="4"/>
</dbReference>
<evidence type="ECO:0000256" key="5">
    <source>
        <dbReference type="ARBA" id="ARBA00022737"/>
    </source>
</evidence>
<comment type="function">
    <text evidence="10">CIPK serine-threonine protein kinases interact with CBL proteins. Binding of a CBL protein to the regulatory NAF domain of CIPK protein lead to the activation of the kinase in a calcium-dependent manner.</text>
</comment>
<dbReference type="FunFam" id="1.10.510.10:FF:000571">
    <property type="entry name" value="Maternal embryonic leucine zipper kinase"/>
    <property type="match status" value="1"/>
</dbReference>
<sequence length="490" mass="55912">MGMSLSKGKQQPPLQPPQEHPKQKQPLIRVDSILEEPIKDITDEFKVGNQIGTGQFAVTYICKEKSTGKKYACKKISKNRLVTANQKEALKREVKFMKLLSGEELFVELKCVYEDSKHVYLVMEHCEGGELYQKIKSKGRYSEKVAAQILSSIMKVVYCLHFMGIMHRDLKPENFVLAKKGVSPCSVDYTILKAIDFGLSEYINEGKPSQEKVGTAFYVAPEVLKRKPYGREIDIWSAGVILYILLTGVPPFYGENEMEIFEAVKIANPDMESHPWPLISENAKTLVKAMLSENPKKRPTAAAVLNDQWMKDNGVATEKPVDTKFLDKMKHIRAMNKFKKLTLKKLTEMIPEEEFEGFRAMFRNFDTNEQKVISREQLEKSLVRIGSGLGPEEAKLIFEAADTDGNGYIDYNEFVTAMTNFKQHKEENLRRAFHHFHKDSSGGITKDELQSALKGFEMDNEATIEEIISEIDKNKDGQISYEEFCEMIRS</sequence>
<dbReference type="FunFam" id="1.10.238.10:FF:000178">
    <property type="entry name" value="Calmodulin-2 A"/>
    <property type="match status" value="1"/>
</dbReference>
<dbReference type="Gene3D" id="1.10.510.10">
    <property type="entry name" value="Transferase(Phosphotransferase) domain 1"/>
    <property type="match status" value="1"/>
</dbReference>
<keyword evidence="17" id="KW-1185">Reference proteome</keyword>
<dbReference type="CDD" id="cd00051">
    <property type="entry name" value="EFh"/>
    <property type="match status" value="1"/>
</dbReference>
<name>A0A5N6PH13_9ASTR</name>
<dbReference type="FunFam" id="3.30.200.20:FF:000042">
    <property type="entry name" value="Aurora kinase A"/>
    <property type="match status" value="1"/>
</dbReference>
<evidence type="ECO:0000259" key="14">
    <source>
        <dbReference type="PROSITE" id="PS50011"/>
    </source>
</evidence>
<dbReference type="PROSITE" id="PS00108">
    <property type="entry name" value="PROTEIN_KINASE_ST"/>
    <property type="match status" value="1"/>
</dbReference>
<dbReference type="InterPro" id="IPR011009">
    <property type="entry name" value="Kinase-like_dom_sf"/>
</dbReference>
<comment type="similarity">
    <text evidence="2">Belongs to the protein kinase superfamily. CAMK Ser/Thr protein kinase family. SNF1 subfamily.</text>
</comment>
<feature type="domain" description="Protein kinase" evidence="14">
    <location>
        <begin position="45"/>
        <end position="310"/>
    </location>
</feature>
<evidence type="ECO:0000256" key="10">
    <source>
        <dbReference type="ARBA" id="ARBA00058225"/>
    </source>
</evidence>
<dbReference type="PANTHER" id="PTHR24349">
    <property type="entry name" value="SERINE/THREONINE-PROTEIN KINASE"/>
    <property type="match status" value="1"/>
</dbReference>
<dbReference type="PROSITE" id="PS00018">
    <property type="entry name" value="EF_HAND_1"/>
    <property type="match status" value="2"/>
</dbReference>